<evidence type="ECO:0000256" key="5">
    <source>
        <dbReference type="ARBA" id="ARBA00023136"/>
    </source>
</evidence>
<evidence type="ECO:0000256" key="1">
    <source>
        <dbReference type="ARBA" id="ARBA00004370"/>
    </source>
</evidence>
<dbReference type="NCBIfam" id="NF004402">
    <property type="entry name" value="PRK05758.2-2"/>
    <property type="match status" value="1"/>
</dbReference>
<dbReference type="AlphaFoldDB" id="A0A0N1JSH9"/>
<proteinExistence type="inferred from homology"/>
<accession>A0A0N1JSH9</accession>
<dbReference type="Proteomes" id="UP000037939">
    <property type="component" value="Unassembled WGS sequence"/>
</dbReference>
<keyword evidence="8" id="KW-1003">Cell membrane</keyword>
<keyword evidence="3 8" id="KW-0375">Hydrogen ion transport</keyword>
<protein>
    <recommendedName>
        <fullName evidence="8">ATP synthase subunit delta</fullName>
    </recommendedName>
    <alternativeName>
        <fullName evidence="8">ATP synthase F(1) sector subunit delta</fullName>
    </alternativeName>
    <alternativeName>
        <fullName evidence="8">F-type ATPase subunit delta</fullName>
        <shortName evidence="8">F-ATPase subunit delta</shortName>
    </alternativeName>
</protein>
<dbReference type="Pfam" id="PF00213">
    <property type="entry name" value="OSCP"/>
    <property type="match status" value="1"/>
</dbReference>
<comment type="function">
    <text evidence="8">F(1)F(0) ATP synthase produces ATP from ADP in the presence of a proton or sodium gradient. F-type ATPases consist of two structural domains, F(1) containing the extramembraneous catalytic core and F(0) containing the membrane proton channel, linked together by a central stalk and a peripheral stalk. During catalysis, ATP synthesis in the catalytic domain of F(1) is coupled via a rotary mechanism of the central stalk subunits to proton translocation.</text>
</comment>
<dbReference type="STRING" id="857265.WG78_14080"/>
<reference evidence="9 10" key="1">
    <citation type="submission" date="2015-07" db="EMBL/GenBank/DDBJ databases">
        <title>Draft genome sequence of the Amantichitinum ursilacus IGB-41, a new chitin-degrading bacterium.</title>
        <authorList>
            <person name="Kirstahler P."/>
            <person name="Guenther M."/>
            <person name="Grumaz C."/>
            <person name="Rupp S."/>
            <person name="Zibek S."/>
            <person name="Sohn K."/>
        </authorList>
    </citation>
    <scope>NUCLEOTIDE SEQUENCE [LARGE SCALE GENOMIC DNA]</scope>
    <source>
        <strain evidence="9 10">IGB-41</strain>
    </source>
</reference>
<comment type="similarity">
    <text evidence="8">Belongs to the ATPase delta chain family.</text>
</comment>
<sequence>MAELNTVARPYAEAIFRLAKEQGSLAQWSESLARLDQVAQDQKVQDIVADPQLSAAQVKQILLQLVDANDEATANFITLVLENRRFAVVPAIREQFESLKAAEEGRVGVTLESAFALTDPQANELLQAVARHFHQNVTAKVVVNPDLIGGVKVTVGDLVIDASIAGKLSELATSLKS</sequence>
<gene>
    <name evidence="8 9" type="primary">atpH</name>
    <name evidence="9" type="ORF">WG78_14080</name>
</gene>
<keyword evidence="5 8" id="KW-0472">Membrane</keyword>
<comment type="subcellular location">
    <subcellularLocation>
        <location evidence="8">Cell membrane</location>
        <topology evidence="8">Peripheral membrane protein</topology>
    </subcellularLocation>
    <subcellularLocation>
        <location evidence="1">Membrane</location>
    </subcellularLocation>
</comment>
<keyword evidence="2 8" id="KW-0813">Transport</keyword>
<dbReference type="RefSeq" id="WP_053938445.1">
    <property type="nucleotide sequence ID" value="NZ_LAQT01000010.1"/>
</dbReference>
<comment type="caution">
    <text evidence="9">The sequence shown here is derived from an EMBL/GenBank/DDBJ whole genome shotgun (WGS) entry which is preliminary data.</text>
</comment>
<dbReference type="SUPFAM" id="SSF47928">
    <property type="entry name" value="N-terminal domain of the delta subunit of the F1F0-ATP synthase"/>
    <property type="match status" value="1"/>
</dbReference>
<evidence type="ECO:0000256" key="6">
    <source>
        <dbReference type="ARBA" id="ARBA00023196"/>
    </source>
</evidence>
<organism evidence="9 10">
    <name type="scientific">Amantichitinum ursilacus</name>
    <dbReference type="NCBI Taxonomy" id="857265"/>
    <lineage>
        <taxon>Bacteria</taxon>
        <taxon>Pseudomonadati</taxon>
        <taxon>Pseudomonadota</taxon>
        <taxon>Betaproteobacteria</taxon>
        <taxon>Neisseriales</taxon>
        <taxon>Chitinibacteraceae</taxon>
        <taxon>Amantichitinum</taxon>
    </lineage>
</organism>
<dbReference type="NCBIfam" id="TIGR01145">
    <property type="entry name" value="ATP_synt_delta"/>
    <property type="match status" value="1"/>
</dbReference>
<keyword evidence="6 8" id="KW-0139">CF(1)</keyword>
<dbReference type="PRINTS" id="PR00125">
    <property type="entry name" value="ATPASEDELTA"/>
</dbReference>
<dbReference type="GO" id="GO:0046933">
    <property type="term" value="F:proton-transporting ATP synthase activity, rotational mechanism"/>
    <property type="evidence" value="ECO:0007669"/>
    <property type="project" value="UniProtKB-UniRule"/>
</dbReference>
<keyword evidence="4 8" id="KW-0406">Ion transport</keyword>
<dbReference type="InterPro" id="IPR000711">
    <property type="entry name" value="ATPase_OSCP/dsu"/>
</dbReference>
<keyword evidence="10" id="KW-1185">Reference proteome</keyword>
<evidence type="ECO:0000313" key="9">
    <source>
        <dbReference type="EMBL" id="KPC52194.1"/>
    </source>
</evidence>
<keyword evidence="7 8" id="KW-0066">ATP synthesis</keyword>
<evidence type="ECO:0000256" key="2">
    <source>
        <dbReference type="ARBA" id="ARBA00022448"/>
    </source>
</evidence>
<dbReference type="InterPro" id="IPR026015">
    <property type="entry name" value="ATP_synth_OSCP/delta_N_sf"/>
</dbReference>
<dbReference type="GO" id="GO:0005886">
    <property type="term" value="C:plasma membrane"/>
    <property type="evidence" value="ECO:0007669"/>
    <property type="project" value="UniProtKB-SubCell"/>
</dbReference>
<evidence type="ECO:0000256" key="4">
    <source>
        <dbReference type="ARBA" id="ARBA00023065"/>
    </source>
</evidence>
<name>A0A0N1JSH9_9NEIS</name>
<evidence type="ECO:0000256" key="3">
    <source>
        <dbReference type="ARBA" id="ARBA00022781"/>
    </source>
</evidence>
<dbReference type="GO" id="GO:0045259">
    <property type="term" value="C:proton-transporting ATP synthase complex"/>
    <property type="evidence" value="ECO:0007669"/>
    <property type="project" value="UniProtKB-KW"/>
</dbReference>
<dbReference type="OrthoDB" id="9816221at2"/>
<dbReference type="Gene3D" id="1.10.520.20">
    <property type="entry name" value="N-terminal domain of the delta subunit of the F1F0-ATP synthase"/>
    <property type="match status" value="1"/>
</dbReference>
<dbReference type="EMBL" id="LAQT01000010">
    <property type="protein sequence ID" value="KPC52194.1"/>
    <property type="molecule type" value="Genomic_DNA"/>
</dbReference>
<evidence type="ECO:0000256" key="8">
    <source>
        <dbReference type="HAMAP-Rule" id="MF_01416"/>
    </source>
</evidence>
<evidence type="ECO:0000313" key="10">
    <source>
        <dbReference type="Proteomes" id="UP000037939"/>
    </source>
</evidence>
<dbReference type="HAMAP" id="MF_01416">
    <property type="entry name" value="ATP_synth_delta_bact"/>
    <property type="match status" value="1"/>
</dbReference>
<evidence type="ECO:0000256" key="7">
    <source>
        <dbReference type="ARBA" id="ARBA00023310"/>
    </source>
</evidence>
<comment type="function">
    <text evidence="8">This protein is part of the stalk that links CF(0) to CF(1). It either transmits conformational changes from CF(0) to CF(1) or is implicated in proton conduction.</text>
</comment>
<dbReference type="PANTHER" id="PTHR11910">
    <property type="entry name" value="ATP SYNTHASE DELTA CHAIN"/>
    <property type="match status" value="1"/>
</dbReference>